<evidence type="ECO:0000313" key="1">
    <source>
        <dbReference type="EMBL" id="GEZ60175.1"/>
    </source>
</evidence>
<dbReference type="EMBL" id="BKCJ010299128">
    <property type="protein sequence ID" value="GEZ60175.1"/>
    <property type="molecule type" value="Genomic_DNA"/>
</dbReference>
<proteinExistence type="predicted"/>
<sequence>MTKVIKGEFETLETLKINDFSLTCDTSLENFHDEFNWLSNMDNDLFTYKVEIARIANIPCDLNRDDDLEHQMSQEFDNDMEYDLSDVEFTAWLASKFLNYKTMDHYTKRELWIYWLRGDDEVELTDEQSSDSDDEGEVARIFRIETNVFDFEVPLCRTFKEFNYLLQIDLDVLTKDIEGFKTYEEYKDDLIYEWNKDVPWVGKVKKHLEIQTMIVMKGNMRTIKMMKKDVNYLMMQVKNCQFAL</sequence>
<accession>A0A699ILB6</accession>
<dbReference type="AlphaFoldDB" id="A0A699ILB6"/>
<protein>
    <submittedName>
        <fullName evidence="1">VIER F-box protein 2</fullName>
    </submittedName>
</protein>
<comment type="caution">
    <text evidence="1">The sequence shown here is derived from an EMBL/GenBank/DDBJ whole genome shotgun (WGS) entry which is preliminary data.</text>
</comment>
<name>A0A699ILB6_TANCI</name>
<reference evidence="1" key="1">
    <citation type="journal article" date="2019" name="Sci. Rep.">
        <title>Draft genome of Tanacetum cinerariifolium, the natural source of mosquito coil.</title>
        <authorList>
            <person name="Yamashiro T."/>
            <person name="Shiraishi A."/>
            <person name="Satake H."/>
            <person name="Nakayama K."/>
        </authorList>
    </citation>
    <scope>NUCLEOTIDE SEQUENCE</scope>
</reference>
<organism evidence="1">
    <name type="scientific">Tanacetum cinerariifolium</name>
    <name type="common">Dalmatian daisy</name>
    <name type="synonym">Chrysanthemum cinerariifolium</name>
    <dbReference type="NCBI Taxonomy" id="118510"/>
    <lineage>
        <taxon>Eukaryota</taxon>
        <taxon>Viridiplantae</taxon>
        <taxon>Streptophyta</taxon>
        <taxon>Embryophyta</taxon>
        <taxon>Tracheophyta</taxon>
        <taxon>Spermatophyta</taxon>
        <taxon>Magnoliopsida</taxon>
        <taxon>eudicotyledons</taxon>
        <taxon>Gunneridae</taxon>
        <taxon>Pentapetalae</taxon>
        <taxon>asterids</taxon>
        <taxon>campanulids</taxon>
        <taxon>Asterales</taxon>
        <taxon>Asteraceae</taxon>
        <taxon>Asteroideae</taxon>
        <taxon>Anthemideae</taxon>
        <taxon>Anthemidinae</taxon>
        <taxon>Tanacetum</taxon>
    </lineage>
</organism>
<gene>
    <name evidence="1" type="ORF">Tci_532148</name>
</gene>